<organism evidence="3 4">
    <name type="scientific">Metamycoplasma alkalescens</name>
    <dbReference type="NCBI Taxonomy" id="45363"/>
    <lineage>
        <taxon>Bacteria</taxon>
        <taxon>Bacillati</taxon>
        <taxon>Mycoplasmatota</taxon>
        <taxon>Mycoplasmoidales</taxon>
        <taxon>Metamycoplasmataceae</taxon>
        <taxon>Metamycoplasma</taxon>
    </lineage>
</organism>
<comment type="caution">
    <text evidence="3">The sequence shown here is derived from an EMBL/GenBank/DDBJ whole genome shotgun (WGS) entry which is preliminary data.</text>
</comment>
<dbReference type="EMBL" id="QKLP01000007">
    <property type="protein sequence ID" value="PYF42632.1"/>
    <property type="molecule type" value="Genomic_DNA"/>
</dbReference>
<dbReference type="InterPro" id="IPR051319">
    <property type="entry name" value="Oligoribo/pAp-PDE_c-di-AMP_PDE"/>
</dbReference>
<dbReference type="Pfam" id="PF01368">
    <property type="entry name" value="DHH"/>
    <property type="match status" value="1"/>
</dbReference>
<feature type="domain" description="DHHA1" evidence="2">
    <location>
        <begin position="253"/>
        <end position="321"/>
    </location>
</feature>
<name>A0A318UC21_9BACT</name>
<evidence type="ECO:0000259" key="1">
    <source>
        <dbReference type="Pfam" id="PF01368"/>
    </source>
</evidence>
<dbReference type="PANTHER" id="PTHR47618:SF1">
    <property type="entry name" value="BIFUNCTIONAL OLIGORIBONUCLEASE AND PAP PHOSPHATASE NRNA"/>
    <property type="match status" value="1"/>
</dbReference>
<evidence type="ECO:0000259" key="2">
    <source>
        <dbReference type="Pfam" id="PF02272"/>
    </source>
</evidence>
<accession>A0A318UC21</accession>
<protein>
    <submittedName>
        <fullName evidence="3">Phosphoesterase RecJ-like protein</fullName>
    </submittedName>
</protein>
<gene>
    <name evidence="3" type="ORF">BCF88_1076</name>
</gene>
<dbReference type="InterPro" id="IPR001667">
    <property type="entry name" value="DDH_dom"/>
</dbReference>
<dbReference type="Gene3D" id="3.10.310.30">
    <property type="match status" value="1"/>
</dbReference>
<dbReference type="RefSeq" id="WP_002881420.1">
    <property type="nucleotide sequence ID" value="NZ_CP190015.1"/>
</dbReference>
<feature type="domain" description="DDH" evidence="1">
    <location>
        <begin position="24"/>
        <end position="165"/>
    </location>
</feature>
<dbReference type="Proteomes" id="UP000247715">
    <property type="component" value="Unassembled WGS sequence"/>
</dbReference>
<dbReference type="SUPFAM" id="SSF64182">
    <property type="entry name" value="DHH phosphoesterases"/>
    <property type="match status" value="1"/>
</dbReference>
<dbReference type="GO" id="GO:0003676">
    <property type="term" value="F:nucleic acid binding"/>
    <property type="evidence" value="ECO:0007669"/>
    <property type="project" value="InterPro"/>
</dbReference>
<proteinExistence type="predicted"/>
<evidence type="ECO:0000313" key="4">
    <source>
        <dbReference type="Proteomes" id="UP000247715"/>
    </source>
</evidence>
<dbReference type="InterPro" id="IPR038763">
    <property type="entry name" value="DHH_sf"/>
</dbReference>
<dbReference type="PANTHER" id="PTHR47618">
    <property type="entry name" value="BIFUNCTIONAL OLIGORIBONUCLEASE AND PAP PHOSPHATASE NRNA"/>
    <property type="match status" value="1"/>
</dbReference>
<dbReference type="InterPro" id="IPR003156">
    <property type="entry name" value="DHHA1_dom"/>
</dbReference>
<dbReference type="Gene3D" id="3.90.1640.10">
    <property type="entry name" value="inorganic pyrophosphatase (n-terminal core)"/>
    <property type="match status" value="1"/>
</dbReference>
<dbReference type="AlphaFoldDB" id="A0A318UC21"/>
<reference evidence="3 4" key="1">
    <citation type="submission" date="2018-06" db="EMBL/GenBank/DDBJ databases">
        <title>Genomic Encyclopedia of Archaeal and Bacterial Type Strains, Phase II (KMG-II): from individual species to whole genera.</title>
        <authorList>
            <person name="Goeker M."/>
        </authorList>
    </citation>
    <scope>NUCLEOTIDE SEQUENCE [LARGE SCALE GENOMIC DNA]</scope>
    <source>
        <strain evidence="3 4">ATCC 29103</strain>
    </source>
</reference>
<sequence>MLKISQERLEIFKQIEKKIQEHENIVIFHHIRPDGDCLGSQFGLKHLIQENFPKKNVYTIGDPKDSYSYLDFKMDKLPLQKLANSLAIIVDANFKERLECREFLDNNFFDEVIRIDHHPNDDDLNASLVWVDALSPAAAQQLAEIAYFLNWKVNAEAATYLYLGIYTDSVRLTTNLTNEKTMFLVAWLWSNQAKKDLIHENMAKKYLSDIKINSFIQQNMQIKNGVVSFYFSLEDQHKFGIEDPLKGNRPFLLASIDDNKAWAFFTQEKENQIRCEFRSNGACVRNVAIKWGGGGHHRASGAQIKDPKLIPEIVADLEHEITLLENYD</sequence>
<dbReference type="Pfam" id="PF02272">
    <property type="entry name" value="DHHA1"/>
    <property type="match status" value="1"/>
</dbReference>
<evidence type="ECO:0000313" key="3">
    <source>
        <dbReference type="EMBL" id="PYF42632.1"/>
    </source>
</evidence>